<dbReference type="Proteomes" id="UP001165960">
    <property type="component" value="Unassembled WGS sequence"/>
</dbReference>
<reference evidence="1" key="1">
    <citation type="submission" date="2022-04" db="EMBL/GenBank/DDBJ databases">
        <title>Genome of the entomopathogenic fungus Entomophthora muscae.</title>
        <authorList>
            <person name="Elya C."/>
            <person name="Lovett B.R."/>
            <person name="Lee E."/>
            <person name="Macias A.M."/>
            <person name="Hajek A.E."/>
            <person name="De Bivort B.L."/>
            <person name="Kasson M.T."/>
            <person name="De Fine Licht H.H."/>
            <person name="Stajich J.E."/>
        </authorList>
    </citation>
    <scope>NUCLEOTIDE SEQUENCE</scope>
    <source>
        <strain evidence="1">Berkeley</strain>
    </source>
</reference>
<name>A0ACC2S040_9FUNG</name>
<proteinExistence type="predicted"/>
<accession>A0ACC2S040</accession>
<comment type="caution">
    <text evidence="1">The sequence shown here is derived from an EMBL/GenBank/DDBJ whole genome shotgun (WGS) entry which is preliminary data.</text>
</comment>
<keyword evidence="2" id="KW-1185">Reference proteome</keyword>
<dbReference type="EMBL" id="QTSX02006393">
    <property type="protein sequence ID" value="KAJ9055655.1"/>
    <property type="molecule type" value="Genomic_DNA"/>
</dbReference>
<evidence type="ECO:0000313" key="1">
    <source>
        <dbReference type="EMBL" id="KAJ9055655.1"/>
    </source>
</evidence>
<organism evidence="1 2">
    <name type="scientific">Entomophthora muscae</name>
    <dbReference type="NCBI Taxonomy" id="34485"/>
    <lineage>
        <taxon>Eukaryota</taxon>
        <taxon>Fungi</taxon>
        <taxon>Fungi incertae sedis</taxon>
        <taxon>Zoopagomycota</taxon>
        <taxon>Entomophthoromycotina</taxon>
        <taxon>Entomophthoromycetes</taxon>
        <taxon>Entomophthorales</taxon>
        <taxon>Entomophthoraceae</taxon>
        <taxon>Entomophthora</taxon>
    </lineage>
</organism>
<sequence>MCSPLPSCLAVRIDNSSPLETQARVAGSKPQPLIPIGRRAYGPLGRPPVFFGDQTPASQGSCEFPKPEYQHQPNHSGAQGGASQIA</sequence>
<evidence type="ECO:0000313" key="2">
    <source>
        <dbReference type="Proteomes" id="UP001165960"/>
    </source>
</evidence>
<gene>
    <name evidence="1" type="ORF">DSO57_1001634</name>
</gene>
<protein>
    <submittedName>
        <fullName evidence="1">Uncharacterized protein</fullName>
    </submittedName>
</protein>